<dbReference type="SUPFAM" id="SSF81383">
    <property type="entry name" value="F-box domain"/>
    <property type="match status" value="1"/>
</dbReference>
<dbReference type="OrthoDB" id="692093at2759"/>
<dbReference type="Proteomes" id="UP000019116">
    <property type="component" value="Chromosome 5B"/>
</dbReference>
<dbReference type="AlphaFoldDB" id="A0A3B6LQB0"/>
<proteinExistence type="predicted"/>
<name>A0A3B6LQB0_WHEAT</name>
<evidence type="ECO:0000256" key="1">
    <source>
        <dbReference type="SAM" id="MobiDB-lite"/>
    </source>
</evidence>
<feature type="compositionally biased region" description="Polar residues" evidence="1">
    <location>
        <begin position="287"/>
        <end position="296"/>
    </location>
</feature>
<dbReference type="Pfam" id="PF00646">
    <property type="entry name" value="F-box"/>
    <property type="match status" value="1"/>
</dbReference>
<feature type="domain" description="F-box" evidence="2">
    <location>
        <begin position="13"/>
        <end position="51"/>
    </location>
</feature>
<dbReference type="EnsemblPlants" id="TraesCS5B02G340600.1">
    <property type="protein sequence ID" value="TraesCS5B02G340600.1.cds1"/>
    <property type="gene ID" value="TraesCS5B02G340600"/>
</dbReference>
<protein>
    <recommendedName>
        <fullName evidence="6">F-box domain-containing protein</fullName>
    </recommendedName>
</protein>
<feature type="compositionally biased region" description="Acidic residues" evidence="1">
    <location>
        <begin position="249"/>
        <end position="269"/>
    </location>
</feature>
<dbReference type="OMA" id="HILDEPE"/>
<feature type="domain" description="KIB1-4 beta-propeller" evidence="3">
    <location>
        <begin position="65"/>
        <end position="231"/>
    </location>
</feature>
<reference evidence="4" key="1">
    <citation type="submission" date="2018-08" db="EMBL/GenBank/DDBJ databases">
        <authorList>
            <person name="Rossello M."/>
        </authorList>
    </citation>
    <scope>NUCLEOTIDE SEQUENCE [LARGE SCALE GENOMIC DNA]</scope>
    <source>
        <strain evidence="4">cv. Chinese Spring</strain>
    </source>
</reference>
<evidence type="ECO:0000259" key="3">
    <source>
        <dbReference type="Pfam" id="PF03478"/>
    </source>
</evidence>
<evidence type="ECO:0000313" key="5">
    <source>
        <dbReference type="Proteomes" id="UP000019116"/>
    </source>
</evidence>
<reference evidence="4" key="2">
    <citation type="submission" date="2018-10" db="UniProtKB">
        <authorList>
            <consortium name="EnsemblPlants"/>
        </authorList>
    </citation>
    <scope>IDENTIFICATION</scope>
</reference>
<evidence type="ECO:0008006" key="6">
    <source>
        <dbReference type="Google" id="ProtNLM"/>
    </source>
</evidence>
<keyword evidence="5" id="KW-1185">Reference proteome</keyword>
<dbReference type="PANTHER" id="PTHR33110:SF100">
    <property type="entry name" value="F-BOX DOMAIN-CONTAINING PROTEIN"/>
    <property type="match status" value="1"/>
</dbReference>
<evidence type="ECO:0000259" key="2">
    <source>
        <dbReference type="Pfam" id="PF00646"/>
    </source>
</evidence>
<dbReference type="InterPro" id="IPR036047">
    <property type="entry name" value="F-box-like_dom_sf"/>
</dbReference>
<dbReference type="Pfam" id="PF03478">
    <property type="entry name" value="Beta-prop_KIB1-4"/>
    <property type="match status" value="1"/>
</dbReference>
<dbReference type="PANTHER" id="PTHR33110">
    <property type="entry name" value="F-BOX/KELCH-REPEAT PROTEIN-RELATED"/>
    <property type="match status" value="1"/>
</dbReference>
<accession>A0A3B6LQB0</accession>
<dbReference type="Gene3D" id="1.20.1280.50">
    <property type="match status" value="1"/>
</dbReference>
<evidence type="ECO:0000313" key="4">
    <source>
        <dbReference type="EnsemblPlants" id="TraesCS5B02G340600.1.cds1"/>
    </source>
</evidence>
<sequence>MTSTLLPSHQWADLLPDLLGRIIARLPRPDDRARFRAVCRPWHLAVRQHNRPQLPWIIYSDGTFVTFPDHGIHHGLSFPDNTSFIGVYHSWLAFYRTVGKRRTYLLHNPFTKSTLSLPGLDSVINDTSHWFEVRKVLMRSPKDDIVVVTTNNCNYPIILCRPGKPGAWWPGRGEMPYASIFDVVFHGDSLCGVTKHNDLVVMDIGEDDDGTPTVKSVKYVIEHPPVDHDDDDDDEADEYESDGQVSSNDGEEESEYNEASSIDEEDEQLGEASLANDDSGGDKASSRNKLANTDNNFNKDDHQEVLSNEDEEDVDDYDEGLHILDEPEPDNTIQNSLEYQVPDGTEQISYVPREATDGIVASRHLFESKGKVLMVRRQQYMPVLSRGYNMKVEVLEADVKAGVWILLTAGVSGTFFVSKHYSKHVSTFEDAGMKLNCHFEDEHDVGVDSNSELFTPWEGKPTWFFPQELVV</sequence>
<dbReference type="Gramene" id="TraesCS5B03G0857600.1">
    <property type="protein sequence ID" value="TraesCS5B03G0857600.1.CDS1"/>
    <property type="gene ID" value="TraesCS5B03G0857600"/>
</dbReference>
<feature type="compositionally biased region" description="Acidic residues" evidence="1">
    <location>
        <begin position="228"/>
        <end position="241"/>
    </location>
</feature>
<feature type="region of interest" description="Disordered" evidence="1">
    <location>
        <begin position="222"/>
        <end position="315"/>
    </location>
</feature>
<dbReference type="InterPro" id="IPR005174">
    <property type="entry name" value="KIB1-4_b-propeller"/>
</dbReference>
<organism evidence="4">
    <name type="scientific">Triticum aestivum</name>
    <name type="common">Wheat</name>
    <dbReference type="NCBI Taxonomy" id="4565"/>
    <lineage>
        <taxon>Eukaryota</taxon>
        <taxon>Viridiplantae</taxon>
        <taxon>Streptophyta</taxon>
        <taxon>Embryophyta</taxon>
        <taxon>Tracheophyta</taxon>
        <taxon>Spermatophyta</taxon>
        <taxon>Magnoliopsida</taxon>
        <taxon>Liliopsida</taxon>
        <taxon>Poales</taxon>
        <taxon>Poaceae</taxon>
        <taxon>BOP clade</taxon>
        <taxon>Pooideae</taxon>
        <taxon>Triticodae</taxon>
        <taxon>Triticeae</taxon>
        <taxon>Triticinae</taxon>
        <taxon>Triticum</taxon>
    </lineage>
</organism>
<dbReference type="Gramene" id="TraesCS5B02G340600.1">
    <property type="protein sequence ID" value="TraesCS5B02G340600.1.cds1"/>
    <property type="gene ID" value="TraesCS5B02G340600"/>
</dbReference>
<dbReference type="InterPro" id="IPR001810">
    <property type="entry name" value="F-box_dom"/>
</dbReference>